<proteinExistence type="predicted"/>
<accession>A0A8J9U6J8</accession>
<reference evidence="1" key="1">
    <citation type="submission" date="2021-12" db="EMBL/GenBank/DDBJ databases">
        <authorList>
            <person name="Martin H S."/>
        </authorList>
    </citation>
    <scope>NUCLEOTIDE SEQUENCE</scope>
</reference>
<gene>
    <name evidence="1" type="ORF">BINO364_LOCUS1774</name>
</gene>
<dbReference type="Proteomes" id="UP000838878">
    <property type="component" value="Chromosome 1"/>
</dbReference>
<organism evidence="1 2">
    <name type="scientific">Brenthis ino</name>
    <name type="common">lesser marbled fritillary</name>
    <dbReference type="NCBI Taxonomy" id="405034"/>
    <lineage>
        <taxon>Eukaryota</taxon>
        <taxon>Metazoa</taxon>
        <taxon>Ecdysozoa</taxon>
        <taxon>Arthropoda</taxon>
        <taxon>Hexapoda</taxon>
        <taxon>Insecta</taxon>
        <taxon>Pterygota</taxon>
        <taxon>Neoptera</taxon>
        <taxon>Endopterygota</taxon>
        <taxon>Lepidoptera</taxon>
        <taxon>Glossata</taxon>
        <taxon>Ditrysia</taxon>
        <taxon>Papilionoidea</taxon>
        <taxon>Nymphalidae</taxon>
        <taxon>Heliconiinae</taxon>
        <taxon>Argynnini</taxon>
        <taxon>Brenthis</taxon>
    </lineage>
</organism>
<dbReference type="AlphaFoldDB" id="A0A8J9U6J8"/>
<evidence type="ECO:0000313" key="1">
    <source>
        <dbReference type="EMBL" id="CAH0714756.1"/>
    </source>
</evidence>
<evidence type="ECO:0000313" key="2">
    <source>
        <dbReference type="Proteomes" id="UP000838878"/>
    </source>
</evidence>
<name>A0A8J9U6J8_9NEOP</name>
<keyword evidence="2" id="KW-1185">Reference proteome</keyword>
<feature type="non-terminal residue" evidence="1">
    <location>
        <position position="112"/>
    </location>
</feature>
<sequence length="112" mass="12171">MDDIHESHACYTLENAVAARTAVRPGSVILVTSGAGVRRARGMTSAASLPTPPIDQQRKIIVRDPRRAALGRASPASRCADIVVWLLIDYIFEVQSEQPCLSPARCETASRR</sequence>
<protein>
    <submittedName>
        <fullName evidence="1">Uncharacterized protein</fullName>
    </submittedName>
</protein>
<dbReference type="EMBL" id="OV170221">
    <property type="protein sequence ID" value="CAH0714756.1"/>
    <property type="molecule type" value="Genomic_DNA"/>
</dbReference>